<evidence type="ECO:0000313" key="11">
    <source>
        <dbReference type="EMBL" id="CAG7837314.1"/>
    </source>
</evidence>
<evidence type="ECO:0000256" key="9">
    <source>
        <dbReference type="ARBA" id="ARBA00030253"/>
    </source>
</evidence>
<organism evidence="11 12">
    <name type="scientific">Allacma fusca</name>
    <dbReference type="NCBI Taxonomy" id="39272"/>
    <lineage>
        <taxon>Eukaryota</taxon>
        <taxon>Metazoa</taxon>
        <taxon>Ecdysozoa</taxon>
        <taxon>Arthropoda</taxon>
        <taxon>Hexapoda</taxon>
        <taxon>Collembola</taxon>
        <taxon>Symphypleona</taxon>
        <taxon>Sminthuridae</taxon>
        <taxon>Allacma</taxon>
    </lineage>
</organism>
<dbReference type="FunFam" id="1.10.357.140:FF:000006">
    <property type="entry name" value="Protoheme IX farnesyltransferase, mitochondrial"/>
    <property type="match status" value="1"/>
</dbReference>
<dbReference type="GO" id="GO:0016020">
    <property type="term" value="C:membrane"/>
    <property type="evidence" value="ECO:0007669"/>
    <property type="project" value="UniProtKB-SubCell"/>
</dbReference>
<evidence type="ECO:0000256" key="7">
    <source>
        <dbReference type="ARBA" id="ARBA00023133"/>
    </source>
</evidence>
<comment type="similarity">
    <text evidence="2">Belongs to the UbiA prenyltransferase family.</text>
</comment>
<accession>A0A8J2PXP1</accession>
<dbReference type="GO" id="GO:0006784">
    <property type="term" value="P:heme A biosynthetic process"/>
    <property type="evidence" value="ECO:0007669"/>
    <property type="project" value="TreeGrafter"/>
</dbReference>
<protein>
    <recommendedName>
        <fullName evidence="3">Protoheme IX farnesyltransferase, mitochondrial</fullName>
    </recommendedName>
    <alternativeName>
        <fullName evidence="9">Heme O synthase</fullName>
    </alternativeName>
</protein>
<evidence type="ECO:0000256" key="3">
    <source>
        <dbReference type="ARBA" id="ARBA00016335"/>
    </source>
</evidence>
<feature type="transmembrane region" description="Helical" evidence="10">
    <location>
        <begin position="428"/>
        <end position="446"/>
    </location>
</feature>
<comment type="caution">
    <text evidence="11">The sequence shown here is derived from an EMBL/GenBank/DDBJ whole genome shotgun (WGS) entry which is preliminary data.</text>
</comment>
<dbReference type="InterPro" id="IPR000537">
    <property type="entry name" value="UbiA_prenyltransferase"/>
</dbReference>
<dbReference type="EMBL" id="CAJVCH010571366">
    <property type="protein sequence ID" value="CAG7837314.1"/>
    <property type="molecule type" value="Genomic_DNA"/>
</dbReference>
<dbReference type="CDD" id="cd13957">
    <property type="entry name" value="PT_UbiA_Cox10"/>
    <property type="match status" value="1"/>
</dbReference>
<evidence type="ECO:0000256" key="4">
    <source>
        <dbReference type="ARBA" id="ARBA00022679"/>
    </source>
</evidence>
<dbReference type="PROSITE" id="PS00943">
    <property type="entry name" value="UBIA"/>
    <property type="match status" value="1"/>
</dbReference>
<feature type="transmembrane region" description="Helical" evidence="10">
    <location>
        <begin position="253"/>
        <end position="271"/>
    </location>
</feature>
<dbReference type="NCBIfam" id="TIGR01473">
    <property type="entry name" value="cyoE_ctaB"/>
    <property type="match status" value="1"/>
</dbReference>
<comment type="subcellular location">
    <subcellularLocation>
        <location evidence="1">Membrane</location>
        <topology evidence="1">Multi-pass membrane protein</topology>
    </subcellularLocation>
</comment>
<gene>
    <name evidence="11" type="ORF">AFUS01_LOCUS46446</name>
</gene>
<keyword evidence="5 10" id="KW-0812">Transmembrane</keyword>
<dbReference type="PANTHER" id="PTHR43448">
    <property type="entry name" value="PROTOHEME IX FARNESYLTRANSFERASE, MITOCHONDRIAL"/>
    <property type="match status" value="1"/>
</dbReference>
<dbReference type="OrthoDB" id="5211at2759"/>
<evidence type="ECO:0000256" key="2">
    <source>
        <dbReference type="ARBA" id="ARBA00005985"/>
    </source>
</evidence>
<dbReference type="AlphaFoldDB" id="A0A8J2PXP1"/>
<evidence type="ECO:0000256" key="1">
    <source>
        <dbReference type="ARBA" id="ARBA00004141"/>
    </source>
</evidence>
<dbReference type="GO" id="GO:0005739">
    <property type="term" value="C:mitochondrion"/>
    <property type="evidence" value="ECO:0007669"/>
    <property type="project" value="TreeGrafter"/>
</dbReference>
<dbReference type="Proteomes" id="UP000708208">
    <property type="component" value="Unassembled WGS sequence"/>
</dbReference>
<dbReference type="InterPro" id="IPR030470">
    <property type="entry name" value="UbiA_prenylTrfase_CS"/>
</dbReference>
<evidence type="ECO:0000313" key="12">
    <source>
        <dbReference type="Proteomes" id="UP000708208"/>
    </source>
</evidence>
<evidence type="ECO:0000256" key="6">
    <source>
        <dbReference type="ARBA" id="ARBA00022989"/>
    </source>
</evidence>
<dbReference type="HAMAP" id="MF_00154">
    <property type="entry name" value="CyoE_CtaB"/>
    <property type="match status" value="1"/>
</dbReference>
<evidence type="ECO:0000256" key="10">
    <source>
        <dbReference type="SAM" id="Phobius"/>
    </source>
</evidence>
<keyword evidence="8 10" id="KW-0472">Membrane</keyword>
<dbReference type="Pfam" id="PF01040">
    <property type="entry name" value="UbiA"/>
    <property type="match status" value="1"/>
</dbReference>
<dbReference type="GO" id="GO:0008495">
    <property type="term" value="F:protoheme IX farnesyltransferase activity"/>
    <property type="evidence" value="ECO:0007669"/>
    <property type="project" value="InterPro"/>
</dbReference>
<reference evidence="11" key="1">
    <citation type="submission" date="2021-06" db="EMBL/GenBank/DDBJ databases">
        <authorList>
            <person name="Hodson N. C."/>
            <person name="Mongue J. A."/>
            <person name="Jaron S. K."/>
        </authorList>
    </citation>
    <scope>NUCLEOTIDE SEQUENCE</scope>
</reference>
<name>A0A8J2PXP1_9HEXA</name>
<keyword evidence="12" id="KW-1185">Reference proteome</keyword>
<dbReference type="PANTHER" id="PTHR43448:SF2">
    <property type="entry name" value="PROTOHEME IX FARNESYLTRANSFERASE, MITOCHONDRIAL"/>
    <property type="match status" value="1"/>
</dbReference>
<evidence type="ECO:0000256" key="8">
    <source>
        <dbReference type="ARBA" id="ARBA00023136"/>
    </source>
</evidence>
<evidence type="ECO:0000256" key="5">
    <source>
        <dbReference type="ARBA" id="ARBA00022692"/>
    </source>
</evidence>
<keyword evidence="6 10" id="KW-1133">Transmembrane helix</keyword>
<sequence>MLRSTITSLRNCPNRKLKLQLIDQLQRMTFVRNVTPRTRSGGRRIPRLPLKGKKSSQVENFSEFCKSNAILPVPGLSNGTRYRSHSSQAAPASKPLDVEAPVFSEKIIETNSRRIPGNQMIPSKEILSSMLVPPQNLSVVGVIDDHVVEPLKLVNAIDPKILSQLYRPPQSNLSLYLKLAKSRLSTFVVITAASGYAIGASSYSADLAWICMGTFLTSASAHTFNQIMEVNYDGMMDRTKNRVLVQKLISRKHAIGFGVVSGIIGASTLYSVNDLCALIGLGNLLMYTCMYTPMKRMHIGNTWLGSVVGALPPLIGYAGACGYIDAKAAILSAIMFCWQFPHFNALSWNLRNDYDRAGYKMMCFVNPRLCRHTTLRYSVILSAICAASPLTGASEAVFVIDSGVLNAYLCYLSWEFYKNPDAKTSRSLFRYSLIHLPLLMIFLLISNGMVKSKENKVKADTV</sequence>
<keyword evidence="7" id="KW-0350">Heme biosynthesis</keyword>
<dbReference type="InterPro" id="IPR006369">
    <property type="entry name" value="Protohaem_IX_farnesylTrfase"/>
</dbReference>
<keyword evidence="4" id="KW-0808">Transferase</keyword>
<proteinExistence type="inferred from homology"/>